<name>A0A1M7NTH0_9BACI</name>
<keyword evidence="2" id="KW-1185">Reference proteome</keyword>
<proteinExistence type="predicted"/>
<gene>
    <name evidence="1" type="ORF">SAMN05216179_1736</name>
</gene>
<accession>A0A1M7NTH0</accession>
<sequence length="47" mass="5509">MEVLFLILIFAGIFGIYDAIRKVNNNILEQTEELRKISVQLKENSKR</sequence>
<dbReference type="STRING" id="1027249.SAMN05216179_1736"/>
<evidence type="ECO:0000313" key="1">
    <source>
        <dbReference type="EMBL" id="SHN06981.1"/>
    </source>
</evidence>
<protein>
    <submittedName>
        <fullName evidence="1">Uncharacterized protein</fullName>
    </submittedName>
</protein>
<dbReference type="AlphaFoldDB" id="A0A1M7NTH0"/>
<dbReference type="Proteomes" id="UP000184184">
    <property type="component" value="Unassembled WGS sequence"/>
</dbReference>
<reference evidence="1 2" key="1">
    <citation type="submission" date="2016-11" db="EMBL/GenBank/DDBJ databases">
        <authorList>
            <person name="Jaros S."/>
            <person name="Januszkiewicz K."/>
            <person name="Wedrychowicz H."/>
        </authorList>
    </citation>
    <scope>NUCLEOTIDE SEQUENCE [LARGE SCALE GENOMIC DNA]</scope>
    <source>
        <strain evidence="1 2">CGMCC 1.10681</strain>
    </source>
</reference>
<dbReference type="EMBL" id="FRCZ01000003">
    <property type="protein sequence ID" value="SHN06981.1"/>
    <property type="molecule type" value="Genomic_DNA"/>
</dbReference>
<organism evidence="1 2">
    <name type="scientific">Gracilibacillus kekensis</name>
    <dbReference type="NCBI Taxonomy" id="1027249"/>
    <lineage>
        <taxon>Bacteria</taxon>
        <taxon>Bacillati</taxon>
        <taxon>Bacillota</taxon>
        <taxon>Bacilli</taxon>
        <taxon>Bacillales</taxon>
        <taxon>Bacillaceae</taxon>
        <taxon>Gracilibacillus</taxon>
    </lineage>
</organism>
<evidence type="ECO:0000313" key="2">
    <source>
        <dbReference type="Proteomes" id="UP000184184"/>
    </source>
</evidence>